<comment type="caution">
    <text evidence="5">The sequence shown here is derived from an EMBL/GenBank/DDBJ whole genome shotgun (WGS) entry which is preliminary data.</text>
</comment>
<keyword evidence="1" id="KW-0805">Transcription regulation</keyword>
<dbReference type="InterPro" id="IPR050204">
    <property type="entry name" value="AraC_XylS_family_regulators"/>
</dbReference>
<accession>A0ABP8E1V5</accession>
<dbReference type="PROSITE" id="PS00041">
    <property type="entry name" value="HTH_ARAC_FAMILY_1"/>
    <property type="match status" value="1"/>
</dbReference>
<dbReference type="EMBL" id="BAABAU010000001">
    <property type="protein sequence ID" value="GAA4266210.1"/>
    <property type="molecule type" value="Genomic_DNA"/>
</dbReference>
<evidence type="ECO:0000313" key="6">
    <source>
        <dbReference type="Proteomes" id="UP001501594"/>
    </source>
</evidence>
<keyword evidence="2" id="KW-0238">DNA-binding</keyword>
<dbReference type="Proteomes" id="UP001501594">
    <property type="component" value="Unassembled WGS sequence"/>
</dbReference>
<dbReference type="SMART" id="SM00342">
    <property type="entry name" value="HTH_ARAC"/>
    <property type="match status" value="1"/>
</dbReference>
<evidence type="ECO:0000256" key="1">
    <source>
        <dbReference type="ARBA" id="ARBA00023015"/>
    </source>
</evidence>
<evidence type="ECO:0000256" key="2">
    <source>
        <dbReference type="ARBA" id="ARBA00023125"/>
    </source>
</evidence>
<gene>
    <name evidence="5" type="ORF">GCM10022256_18220</name>
</gene>
<protein>
    <recommendedName>
        <fullName evidence="4">HTH araC/xylS-type domain-containing protein</fullName>
    </recommendedName>
</protein>
<evidence type="ECO:0000259" key="4">
    <source>
        <dbReference type="PROSITE" id="PS01124"/>
    </source>
</evidence>
<evidence type="ECO:0000313" key="5">
    <source>
        <dbReference type="EMBL" id="GAA4266210.1"/>
    </source>
</evidence>
<sequence>MSGGPALPGREPSGPEPGAVELRRVGGTDLDEAVTRFHEEYAISRLRVRRTDVDFSWEHTSRGTPLITLRTSWFGGVIGGVTHDSDVLVVLWNSRGSSVVRGESGEVRISENEPILLPFLGPTAFEHHETAQNLLHLDRPLFNGIAAEFGALDQVLSDQGPRRLLQGHGPSWSRAVRALRSSVFSADRLSPVAEMVLAQTAATAILRHFYGVDGAVDAALGPRSRAGDRIREYLHAHPDLPTTTPDLAELIGMTPRAVQLIMRSETGLTPTGYLKMVRLREVRRGLQDRSPGESIADVANRWGFFHLGRFASAYRQRFGESPRDTRRR</sequence>
<dbReference type="RefSeq" id="WP_344795229.1">
    <property type="nucleotide sequence ID" value="NZ_BAABAU010000001.1"/>
</dbReference>
<reference evidence="6" key="1">
    <citation type="journal article" date="2019" name="Int. J. Syst. Evol. Microbiol.">
        <title>The Global Catalogue of Microorganisms (GCM) 10K type strain sequencing project: providing services to taxonomists for standard genome sequencing and annotation.</title>
        <authorList>
            <consortium name="The Broad Institute Genomics Platform"/>
            <consortium name="The Broad Institute Genome Sequencing Center for Infectious Disease"/>
            <person name="Wu L."/>
            <person name="Ma J."/>
        </authorList>
    </citation>
    <scope>NUCLEOTIDE SEQUENCE [LARGE SCALE GENOMIC DNA]</scope>
    <source>
        <strain evidence="6">JCM 17442</strain>
    </source>
</reference>
<organism evidence="5 6">
    <name type="scientific">Frondihabitans peucedani</name>
    <dbReference type="NCBI Taxonomy" id="598626"/>
    <lineage>
        <taxon>Bacteria</taxon>
        <taxon>Bacillati</taxon>
        <taxon>Actinomycetota</taxon>
        <taxon>Actinomycetes</taxon>
        <taxon>Micrococcales</taxon>
        <taxon>Microbacteriaceae</taxon>
        <taxon>Frondihabitans</taxon>
    </lineage>
</organism>
<dbReference type="InterPro" id="IPR018060">
    <property type="entry name" value="HTH_AraC"/>
</dbReference>
<dbReference type="SUPFAM" id="SSF46689">
    <property type="entry name" value="Homeodomain-like"/>
    <property type="match status" value="1"/>
</dbReference>
<dbReference type="InterPro" id="IPR018062">
    <property type="entry name" value="HTH_AraC-typ_CS"/>
</dbReference>
<dbReference type="PANTHER" id="PTHR46796">
    <property type="entry name" value="HTH-TYPE TRANSCRIPTIONAL ACTIVATOR RHAS-RELATED"/>
    <property type="match status" value="1"/>
</dbReference>
<dbReference type="Gene3D" id="1.10.10.60">
    <property type="entry name" value="Homeodomain-like"/>
    <property type="match status" value="1"/>
</dbReference>
<proteinExistence type="predicted"/>
<dbReference type="Pfam" id="PF12833">
    <property type="entry name" value="HTH_18"/>
    <property type="match status" value="1"/>
</dbReference>
<dbReference type="PROSITE" id="PS01124">
    <property type="entry name" value="HTH_ARAC_FAMILY_2"/>
    <property type="match status" value="1"/>
</dbReference>
<name>A0ABP8E1V5_9MICO</name>
<dbReference type="InterPro" id="IPR009057">
    <property type="entry name" value="Homeodomain-like_sf"/>
</dbReference>
<keyword evidence="3" id="KW-0804">Transcription</keyword>
<feature type="domain" description="HTH araC/xylS-type" evidence="4">
    <location>
        <begin position="228"/>
        <end position="328"/>
    </location>
</feature>
<keyword evidence="6" id="KW-1185">Reference proteome</keyword>
<evidence type="ECO:0000256" key="3">
    <source>
        <dbReference type="ARBA" id="ARBA00023163"/>
    </source>
</evidence>